<reference evidence="1" key="1">
    <citation type="submission" date="2021-02" db="EMBL/GenBank/DDBJ databases">
        <title>Co-localization of colistin and carbapenem -resistance genes on a novel transferable IncHI2 plasmid in Escherichia coli from chicken-origin.</title>
        <authorList>
            <person name="Hoffmann M."/>
            <person name="Balkey M."/>
            <person name="Ronco T."/>
            <person name="Hendriksen R.S."/>
        </authorList>
    </citation>
    <scope>NUCLEOTIDE SEQUENCE</scope>
    <source>
        <strain evidence="1">CFSAN083829</strain>
        <plasmid evidence="1">pCFSAN083829_2</plasmid>
    </source>
</reference>
<dbReference type="EMBL" id="CP070395">
    <property type="protein sequence ID" value="QSA00580.1"/>
    <property type="molecule type" value="Genomic_DNA"/>
</dbReference>
<proteinExistence type="predicted"/>
<keyword evidence="1" id="KW-0614">Plasmid</keyword>
<dbReference type="RefSeq" id="WP_158003883.1">
    <property type="nucleotide sequence ID" value="NZ_CAXUTN010000003.1"/>
</dbReference>
<dbReference type="Proteomes" id="UP000663166">
    <property type="component" value="Plasmid pCFSAN083829_2"/>
</dbReference>
<protein>
    <submittedName>
        <fullName evidence="1">Uncharacterized protein</fullName>
    </submittedName>
</protein>
<gene>
    <name evidence="1" type="ORF">JNP96_29505</name>
</gene>
<organism evidence="1 2">
    <name type="scientific">Escherichia coli</name>
    <dbReference type="NCBI Taxonomy" id="562"/>
    <lineage>
        <taxon>Bacteria</taxon>
        <taxon>Pseudomonadati</taxon>
        <taxon>Pseudomonadota</taxon>
        <taxon>Gammaproteobacteria</taxon>
        <taxon>Enterobacterales</taxon>
        <taxon>Enterobacteriaceae</taxon>
        <taxon>Escherichia</taxon>
    </lineage>
</organism>
<evidence type="ECO:0000313" key="2">
    <source>
        <dbReference type="Proteomes" id="UP000663166"/>
    </source>
</evidence>
<geneLocation type="plasmid" evidence="1 2">
    <name>pCFSAN083829_2</name>
</geneLocation>
<sequence length="128" mass="14832">MTNIANMESLYFYCNKIWLIHRRIRGKKLSGMFLRGVVKPLAGLPLQQRRNIPSFISTPDAVKTWLMQTGLLISNQSFLIFSRTQNKTNQAIPYTPPLKLRGFFYHINKLLAQLLKKLQIFTVVSGFM</sequence>
<evidence type="ECO:0000313" key="1">
    <source>
        <dbReference type="EMBL" id="QSA00580.1"/>
    </source>
</evidence>
<name>A0A895P6F0_ECOLX</name>
<accession>A0A895P6F0</accession>
<dbReference type="AlphaFoldDB" id="A0A895P6F0"/>